<dbReference type="EMBL" id="BSNG01000007">
    <property type="protein sequence ID" value="GLQ12486.1"/>
    <property type="molecule type" value="Genomic_DNA"/>
</dbReference>
<evidence type="ECO:0000313" key="1">
    <source>
        <dbReference type="EMBL" id="GLQ12486.1"/>
    </source>
</evidence>
<dbReference type="Proteomes" id="UP001161406">
    <property type="component" value="Unassembled WGS sequence"/>
</dbReference>
<comment type="caution">
    <text evidence="1">The sequence shown here is derived from an EMBL/GenBank/DDBJ whole genome shotgun (WGS) entry which is preliminary data.</text>
</comment>
<protein>
    <submittedName>
        <fullName evidence="1">Uncharacterized protein</fullName>
    </submittedName>
</protein>
<evidence type="ECO:0000313" key="2">
    <source>
        <dbReference type="Proteomes" id="UP001161406"/>
    </source>
</evidence>
<organism evidence="1 2">
    <name type="scientific">Devosia yakushimensis</name>
    <dbReference type="NCBI Taxonomy" id="470028"/>
    <lineage>
        <taxon>Bacteria</taxon>
        <taxon>Pseudomonadati</taxon>
        <taxon>Pseudomonadota</taxon>
        <taxon>Alphaproteobacteria</taxon>
        <taxon>Hyphomicrobiales</taxon>
        <taxon>Devosiaceae</taxon>
        <taxon>Devosia</taxon>
    </lineage>
</organism>
<proteinExistence type="predicted"/>
<name>A0ABQ5ULZ7_9HYPH</name>
<reference evidence="1" key="1">
    <citation type="journal article" date="2014" name="Int. J. Syst. Evol. Microbiol.">
        <title>Complete genome of a new Firmicutes species belonging to the dominant human colonic microbiota ('Ruminococcus bicirculans') reveals two chromosomes and a selective capacity to utilize plant glucans.</title>
        <authorList>
            <consortium name="NISC Comparative Sequencing Program"/>
            <person name="Wegmann U."/>
            <person name="Louis P."/>
            <person name="Goesmann A."/>
            <person name="Henrissat B."/>
            <person name="Duncan S.H."/>
            <person name="Flint H.J."/>
        </authorList>
    </citation>
    <scope>NUCLEOTIDE SEQUENCE</scope>
    <source>
        <strain evidence="1">NBRC 103855</strain>
    </source>
</reference>
<gene>
    <name evidence="1" type="ORF">GCM10007913_44190</name>
</gene>
<sequence length="44" mass="5088">MKKKGGRKIFGFMVKEEKEENWGSVPFYPNPICIDKINPNSSSR</sequence>
<reference evidence="1" key="2">
    <citation type="submission" date="2023-01" db="EMBL/GenBank/DDBJ databases">
        <title>Draft genome sequence of Devosia yakushimensis strain NBRC 103855.</title>
        <authorList>
            <person name="Sun Q."/>
            <person name="Mori K."/>
        </authorList>
    </citation>
    <scope>NUCLEOTIDE SEQUENCE</scope>
    <source>
        <strain evidence="1">NBRC 103855</strain>
    </source>
</reference>
<accession>A0ABQ5ULZ7</accession>
<keyword evidence="2" id="KW-1185">Reference proteome</keyword>